<gene>
    <name evidence="5" type="ORF">M2283_006420</name>
</gene>
<dbReference type="SUPFAM" id="SSF52499">
    <property type="entry name" value="Isochorismatase-like hydrolases"/>
    <property type="match status" value="1"/>
</dbReference>
<feature type="domain" description="AMP-dependent synthetase/ligase" evidence="3">
    <location>
        <begin position="18"/>
        <end position="98"/>
    </location>
</feature>
<protein>
    <submittedName>
        <fullName evidence="5">Non-ribosomal peptide synthetase component E (Peptide arylation enzyme)/isochorismate hydrolase</fullName>
    </submittedName>
</protein>
<accession>A0ABT6LTQ6</accession>
<reference evidence="5 6" key="1">
    <citation type="submission" date="2023-04" db="EMBL/GenBank/DDBJ databases">
        <title>Forest soil microbial communities from Buena Vista Peninsula, Colon Province, Panama.</title>
        <authorList>
            <person name="Bouskill N."/>
        </authorList>
    </citation>
    <scope>NUCLEOTIDE SEQUENCE [LARGE SCALE GENOMIC DNA]</scope>
    <source>
        <strain evidence="5 6">GGS1</strain>
    </source>
</reference>
<dbReference type="SUPFAM" id="SSF56801">
    <property type="entry name" value="Acetyl-CoA synthetase-like"/>
    <property type="match status" value="1"/>
</dbReference>
<evidence type="ECO:0000313" key="6">
    <source>
        <dbReference type="Proteomes" id="UP001160499"/>
    </source>
</evidence>
<dbReference type="GO" id="GO:0016787">
    <property type="term" value="F:hydrolase activity"/>
    <property type="evidence" value="ECO:0007669"/>
    <property type="project" value="UniProtKB-KW"/>
</dbReference>
<keyword evidence="1 5" id="KW-0378">Hydrolase</keyword>
<evidence type="ECO:0000256" key="1">
    <source>
        <dbReference type="ARBA" id="ARBA00022801"/>
    </source>
</evidence>
<dbReference type="InterPro" id="IPR050272">
    <property type="entry name" value="Isochorismatase-like_hydrls"/>
</dbReference>
<dbReference type="PANTHER" id="PTHR43540:SF3">
    <property type="entry name" value="ENTEROBACTIN SYNTHASE COMPONENT B"/>
    <property type="match status" value="1"/>
</dbReference>
<evidence type="ECO:0000313" key="5">
    <source>
        <dbReference type="EMBL" id="MDH6219086.1"/>
    </source>
</evidence>
<dbReference type="RefSeq" id="WP_280879919.1">
    <property type="nucleotide sequence ID" value="NZ_JARXVH010000011.1"/>
</dbReference>
<dbReference type="InterPro" id="IPR042099">
    <property type="entry name" value="ANL_N_sf"/>
</dbReference>
<evidence type="ECO:0000256" key="2">
    <source>
        <dbReference type="SAM" id="MobiDB-lite"/>
    </source>
</evidence>
<sequence>MSSDASLHTTLDDVLHGRAELHPERVALVEVTDDRRAWTYRQLDEHVRRRAAELTARRIWPGDRVVVQLPGSLDLFEEFFALRRIGAVPVVVPPGVRESVTRAVSRFTSAAQAPGPDDLALLQLTGDGVGVPRLVPLGDRELTRSVEDRAMVLGVGEDTVHLAALPELPVGVPGLPDWLAVLWAGGRVVLAPGSHPDAAFPVVAAEGVTHTALPAHLVAAWTEAAGVTAYDLSGLETLVVSGGALDERPARRVRPALGCSLRQVFGTAEGLVSWTRPDDGPEACLTGRGRPVSAADEVRVVDDAGREVPDGTSGHLLGRGPSTIRGYWRSPEHDAGFFTADGFHRTGAIARVTDTGHLIVERGPEVSVGGPGVVGRAARLVPAPRGRRPRPHTSEGHTEMTPPMFPYVMPTPAMLPADQTGWTLDPARAALLVLNLQNRFVRALEREAAPVTELLANARRLVDGARAAGVPVIHSVPAGDRRASGRGPVPYAKLAGLSAGAAGEAFVPQVEPLAGDTVLTARKYSAFARTRLDGRLRELERDQVVILGLYARAGVLMTAGDAWAQDLEAFVVADAVADMTPGSHEFALEWVADTCGAVTATDRVVAAFGTEHSVTEAEAV</sequence>
<organism evidence="5 6">
    <name type="scientific">Streptomyces pseudovenezuelae</name>
    <dbReference type="NCBI Taxonomy" id="67350"/>
    <lineage>
        <taxon>Bacteria</taxon>
        <taxon>Bacillati</taxon>
        <taxon>Actinomycetota</taxon>
        <taxon>Actinomycetes</taxon>
        <taxon>Kitasatosporales</taxon>
        <taxon>Streptomycetaceae</taxon>
        <taxon>Streptomyces</taxon>
        <taxon>Streptomyces aurantiacus group</taxon>
    </lineage>
</organism>
<feature type="region of interest" description="Disordered" evidence="2">
    <location>
        <begin position="383"/>
        <end position="403"/>
    </location>
</feature>
<dbReference type="PANTHER" id="PTHR43540">
    <property type="entry name" value="PEROXYUREIDOACRYLATE/UREIDOACRYLATE AMIDOHYDROLASE-RELATED"/>
    <property type="match status" value="1"/>
</dbReference>
<dbReference type="Proteomes" id="UP001160499">
    <property type="component" value="Unassembled WGS sequence"/>
</dbReference>
<dbReference type="Gene3D" id="3.40.50.12780">
    <property type="entry name" value="N-terminal domain of ligase-like"/>
    <property type="match status" value="1"/>
</dbReference>
<name>A0ABT6LTQ6_9ACTN</name>
<dbReference type="InterPro" id="IPR000873">
    <property type="entry name" value="AMP-dep_synth/lig_dom"/>
</dbReference>
<dbReference type="Gene3D" id="3.40.50.850">
    <property type="entry name" value="Isochorismatase-like"/>
    <property type="match status" value="1"/>
</dbReference>
<dbReference type="Pfam" id="PF00857">
    <property type="entry name" value="Isochorismatase"/>
    <property type="match status" value="1"/>
</dbReference>
<feature type="domain" description="Isochorismatase-like" evidence="4">
    <location>
        <begin position="429"/>
        <end position="602"/>
    </location>
</feature>
<evidence type="ECO:0000259" key="3">
    <source>
        <dbReference type="Pfam" id="PF00501"/>
    </source>
</evidence>
<dbReference type="Pfam" id="PF00501">
    <property type="entry name" value="AMP-binding"/>
    <property type="match status" value="2"/>
</dbReference>
<dbReference type="PRINTS" id="PR01398">
    <property type="entry name" value="ISCHRISMTASE"/>
</dbReference>
<keyword evidence="6" id="KW-1185">Reference proteome</keyword>
<feature type="domain" description="AMP-dependent synthetase/ligase" evidence="3">
    <location>
        <begin position="110"/>
        <end position="328"/>
    </location>
</feature>
<dbReference type="InterPro" id="IPR036380">
    <property type="entry name" value="Isochorismatase-like_sf"/>
</dbReference>
<dbReference type="EMBL" id="JARXVH010000011">
    <property type="protein sequence ID" value="MDH6219086.1"/>
    <property type="molecule type" value="Genomic_DNA"/>
</dbReference>
<evidence type="ECO:0000259" key="4">
    <source>
        <dbReference type="Pfam" id="PF00857"/>
    </source>
</evidence>
<dbReference type="InterPro" id="IPR000868">
    <property type="entry name" value="Isochorismatase-like_dom"/>
</dbReference>
<dbReference type="InterPro" id="IPR016291">
    <property type="entry name" value="Isochorismatase"/>
</dbReference>
<comment type="caution">
    <text evidence="5">The sequence shown here is derived from an EMBL/GenBank/DDBJ whole genome shotgun (WGS) entry which is preliminary data.</text>
</comment>
<proteinExistence type="predicted"/>